<evidence type="ECO:0008006" key="2">
    <source>
        <dbReference type="Google" id="ProtNLM"/>
    </source>
</evidence>
<sequence>MDIKEELSGKTTRREFIRKSTCAAAGISLGVSAIGSPALGSVLGANDKIRVGFIGVGNRGWKLL</sequence>
<protein>
    <recommendedName>
        <fullName evidence="2">Gfo/Idh/MocA-like oxidoreductase N-terminal domain-containing protein</fullName>
    </recommendedName>
</protein>
<evidence type="ECO:0000313" key="1">
    <source>
        <dbReference type="EMBL" id="GAG19975.1"/>
    </source>
</evidence>
<dbReference type="AlphaFoldDB" id="X0VP45"/>
<accession>X0VP45</accession>
<reference evidence="1" key="1">
    <citation type="journal article" date="2014" name="Front. Microbiol.">
        <title>High frequency of phylogenetically diverse reductive dehalogenase-homologous genes in deep subseafloor sedimentary metagenomes.</title>
        <authorList>
            <person name="Kawai M."/>
            <person name="Futagami T."/>
            <person name="Toyoda A."/>
            <person name="Takaki Y."/>
            <person name="Nishi S."/>
            <person name="Hori S."/>
            <person name="Arai W."/>
            <person name="Tsubouchi T."/>
            <person name="Morono Y."/>
            <person name="Uchiyama I."/>
            <person name="Ito T."/>
            <person name="Fujiyama A."/>
            <person name="Inagaki F."/>
            <person name="Takami H."/>
        </authorList>
    </citation>
    <scope>NUCLEOTIDE SEQUENCE</scope>
    <source>
        <strain evidence="1">Expedition CK06-06</strain>
    </source>
</reference>
<dbReference type="EMBL" id="BARS01035565">
    <property type="protein sequence ID" value="GAG19975.1"/>
    <property type="molecule type" value="Genomic_DNA"/>
</dbReference>
<proteinExistence type="predicted"/>
<comment type="caution">
    <text evidence="1">The sequence shown here is derived from an EMBL/GenBank/DDBJ whole genome shotgun (WGS) entry which is preliminary data.</text>
</comment>
<gene>
    <name evidence="1" type="ORF">S01H1_54782</name>
</gene>
<name>X0VP45_9ZZZZ</name>
<dbReference type="NCBIfam" id="TIGR01409">
    <property type="entry name" value="TAT_signal_seq"/>
    <property type="match status" value="1"/>
</dbReference>
<organism evidence="1">
    <name type="scientific">marine sediment metagenome</name>
    <dbReference type="NCBI Taxonomy" id="412755"/>
    <lineage>
        <taxon>unclassified sequences</taxon>
        <taxon>metagenomes</taxon>
        <taxon>ecological metagenomes</taxon>
    </lineage>
</organism>
<feature type="non-terminal residue" evidence="1">
    <location>
        <position position="64"/>
    </location>
</feature>
<dbReference type="InterPro" id="IPR019546">
    <property type="entry name" value="TAT_signal_bac_arc"/>
</dbReference>